<dbReference type="STRING" id="1314785.A0A165DWG0"/>
<dbReference type="Proteomes" id="UP000076871">
    <property type="component" value="Unassembled WGS sequence"/>
</dbReference>
<feature type="domain" description="DUF6534" evidence="2">
    <location>
        <begin position="98"/>
        <end position="184"/>
    </location>
</feature>
<evidence type="ECO:0000259" key="2">
    <source>
        <dbReference type="Pfam" id="PF20152"/>
    </source>
</evidence>
<dbReference type="PANTHER" id="PTHR40465">
    <property type="entry name" value="CHROMOSOME 1, WHOLE GENOME SHOTGUN SEQUENCE"/>
    <property type="match status" value="1"/>
</dbReference>
<proteinExistence type="predicted"/>
<accession>A0A165DWG0</accession>
<keyword evidence="1" id="KW-0472">Membrane</keyword>
<dbReference type="RefSeq" id="XP_040763511.1">
    <property type="nucleotide sequence ID" value="XM_040914474.1"/>
</dbReference>
<dbReference type="InParanoid" id="A0A165DWG0"/>
<dbReference type="Pfam" id="PF20152">
    <property type="entry name" value="DUF6534"/>
    <property type="match status" value="1"/>
</dbReference>
<reference evidence="3 4" key="1">
    <citation type="journal article" date="2016" name="Mol. Biol. Evol.">
        <title>Comparative Genomics of Early-Diverging Mushroom-Forming Fungi Provides Insights into the Origins of Lignocellulose Decay Capabilities.</title>
        <authorList>
            <person name="Nagy L.G."/>
            <person name="Riley R."/>
            <person name="Tritt A."/>
            <person name="Adam C."/>
            <person name="Daum C."/>
            <person name="Floudas D."/>
            <person name="Sun H."/>
            <person name="Yadav J.S."/>
            <person name="Pangilinan J."/>
            <person name="Larsson K.H."/>
            <person name="Matsuura K."/>
            <person name="Barry K."/>
            <person name="Labutti K."/>
            <person name="Kuo R."/>
            <person name="Ohm R.A."/>
            <person name="Bhattacharya S.S."/>
            <person name="Shirouzu T."/>
            <person name="Yoshinaga Y."/>
            <person name="Martin F.M."/>
            <person name="Grigoriev I.V."/>
            <person name="Hibbett D.S."/>
        </authorList>
    </citation>
    <scope>NUCLEOTIDE SEQUENCE [LARGE SCALE GENOMIC DNA]</scope>
    <source>
        <strain evidence="3 4">93-53</strain>
    </source>
</reference>
<dbReference type="AlphaFoldDB" id="A0A165DWG0"/>
<keyword evidence="1" id="KW-1133">Transmembrane helix</keyword>
<feature type="non-terminal residue" evidence="3">
    <location>
        <position position="1"/>
    </location>
</feature>
<dbReference type="InterPro" id="IPR045339">
    <property type="entry name" value="DUF6534"/>
</dbReference>
<evidence type="ECO:0000313" key="3">
    <source>
        <dbReference type="EMBL" id="KZT05771.1"/>
    </source>
</evidence>
<evidence type="ECO:0000256" key="1">
    <source>
        <dbReference type="SAM" id="Phobius"/>
    </source>
</evidence>
<sequence>MATEIETIAGALLVEMFVAVMLYGITTTQSYVYWWNYPFDSSMTKRTVLVVWFLETIHTAFCLDMIYEYVITDFGNLARVELIVWSVGVTLTSGLSLAAVVDFIIASFLMYYLQQGRSGTRRTDHLIKSLQAYVINTGSLTMLVSIAILMTFLFYKNSLLFTGLVEIQSKLYANSFLATLNARERLRSLPGTVIDDAITMRFTARDPTGQVQSVPMRHIDIYQTIIGTVQAGSGEGLPNASTATMLEMNTFKENDSKSKAEVLP</sequence>
<dbReference type="OrthoDB" id="3270417at2759"/>
<feature type="transmembrane region" description="Helical" evidence="1">
    <location>
        <begin position="82"/>
        <end position="113"/>
    </location>
</feature>
<feature type="transmembrane region" description="Helical" evidence="1">
    <location>
        <begin position="47"/>
        <end position="70"/>
    </location>
</feature>
<protein>
    <recommendedName>
        <fullName evidence="2">DUF6534 domain-containing protein</fullName>
    </recommendedName>
</protein>
<feature type="transmembrane region" description="Helical" evidence="1">
    <location>
        <begin position="133"/>
        <end position="155"/>
    </location>
</feature>
<name>A0A165DWG0_9APHY</name>
<organism evidence="3 4">
    <name type="scientific">Laetiporus sulphureus 93-53</name>
    <dbReference type="NCBI Taxonomy" id="1314785"/>
    <lineage>
        <taxon>Eukaryota</taxon>
        <taxon>Fungi</taxon>
        <taxon>Dikarya</taxon>
        <taxon>Basidiomycota</taxon>
        <taxon>Agaricomycotina</taxon>
        <taxon>Agaricomycetes</taxon>
        <taxon>Polyporales</taxon>
        <taxon>Laetiporus</taxon>
    </lineage>
</organism>
<dbReference type="EMBL" id="KV427628">
    <property type="protein sequence ID" value="KZT05771.1"/>
    <property type="molecule type" value="Genomic_DNA"/>
</dbReference>
<dbReference type="PANTHER" id="PTHR40465:SF1">
    <property type="entry name" value="DUF6534 DOMAIN-CONTAINING PROTEIN"/>
    <property type="match status" value="1"/>
</dbReference>
<dbReference type="GeneID" id="63831501"/>
<keyword evidence="4" id="KW-1185">Reference proteome</keyword>
<feature type="transmembrane region" description="Helical" evidence="1">
    <location>
        <begin position="12"/>
        <end position="35"/>
    </location>
</feature>
<gene>
    <name evidence="3" type="ORF">LAESUDRAFT_813300</name>
</gene>
<keyword evidence="1" id="KW-0812">Transmembrane</keyword>
<evidence type="ECO:0000313" key="4">
    <source>
        <dbReference type="Proteomes" id="UP000076871"/>
    </source>
</evidence>